<protein>
    <submittedName>
        <fullName evidence="2">Uncharacterized protein</fullName>
    </submittedName>
</protein>
<reference evidence="2 3" key="1">
    <citation type="submission" date="2014-04" db="EMBL/GenBank/DDBJ databases">
        <authorList>
            <consortium name="DOE Joint Genome Institute"/>
            <person name="Kuo A."/>
            <person name="Kohler A."/>
            <person name="Nagy L.G."/>
            <person name="Floudas D."/>
            <person name="Copeland A."/>
            <person name="Barry K.W."/>
            <person name="Cichocki N."/>
            <person name="Veneault-Fourrey C."/>
            <person name="LaButti K."/>
            <person name="Lindquist E.A."/>
            <person name="Lipzen A."/>
            <person name="Lundell T."/>
            <person name="Morin E."/>
            <person name="Murat C."/>
            <person name="Sun H."/>
            <person name="Tunlid A."/>
            <person name="Henrissat B."/>
            <person name="Grigoriev I.V."/>
            <person name="Hibbett D.S."/>
            <person name="Martin F."/>
            <person name="Nordberg H.P."/>
            <person name="Cantor M.N."/>
            <person name="Hua S.X."/>
        </authorList>
    </citation>
    <scope>NUCLEOTIDE SEQUENCE [LARGE SCALE GENOMIC DNA]</scope>
    <source>
        <strain evidence="2 3">LaAM-08-1</strain>
    </source>
</reference>
<feature type="region of interest" description="Disordered" evidence="1">
    <location>
        <begin position="134"/>
        <end position="153"/>
    </location>
</feature>
<dbReference type="HOGENOM" id="CLU_1713556_0_0_1"/>
<accession>A0A0C9XF50</accession>
<organism evidence="2 3">
    <name type="scientific">Laccaria amethystina LaAM-08-1</name>
    <dbReference type="NCBI Taxonomy" id="1095629"/>
    <lineage>
        <taxon>Eukaryota</taxon>
        <taxon>Fungi</taxon>
        <taxon>Dikarya</taxon>
        <taxon>Basidiomycota</taxon>
        <taxon>Agaricomycotina</taxon>
        <taxon>Agaricomycetes</taxon>
        <taxon>Agaricomycetidae</taxon>
        <taxon>Agaricales</taxon>
        <taxon>Agaricineae</taxon>
        <taxon>Hydnangiaceae</taxon>
        <taxon>Laccaria</taxon>
    </lineage>
</organism>
<evidence type="ECO:0000313" key="3">
    <source>
        <dbReference type="Proteomes" id="UP000054477"/>
    </source>
</evidence>
<evidence type="ECO:0000313" key="2">
    <source>
        <dbReference type="EMBL" id="KIJ96311.1"/>
    </source>
</evidence>
<dbReference type="Proteomes" id="UP000054477">
    <property type="component" value="Unassembled WGS sequence"/>
</dbReference>
<sequence>MKLYVHYPSPCRYSIEGTFRLPKRPRFPDICRTHRYGTCSRMEGVTKMSCDDPNVGLLQNLAVYSLNMKANHSRCRRGGEAEFRKRRMFQRKPSRQSPNQWCKMGAAVSIPKTDSHMLARSDRNHGLVALSMRPHGRKLELPSSLHQTTRRSP</sequence>
<gene>
    <name evidence="2" type="ORF">K443DRAFT_290903</name>
</gene>
<name>A0A0C9XF50_9AGAR</name>
<keyword evidence="3" id="KW-1185">Reference proteome</keyword>
<dbReference type="EMBL" id="KN838725">
    <property type="protein sequence ID" value="KIJ96311.1"/>
    <property type="molecule type" value="Genomic_DNA"/>
</dbReference>
<proteinExistence type="predicted"/>
<dbReference type="OrthoDB" id="3108692at2759"/>
<evidence type="ECO:0000256" key="1">
    <source>
        <dbReference type="SAM" id="MobiDB-lite"/>
    </source>
</evidence>
<reference evidence="3" key="2">
    <citation type="submission" date="2015-01" db="EMBL/GenBank/DDBJ databases">
        <title>Evolutionary Origins and Diversification of the Mycorrhizal Mutualists.</title>
        <authorList>
            <consortium name="DOE Joint Genome Institute"/>
            <consortium name="Mycorrhizal Genomics Consortium"/>
            <person name="Kohler A."/>
            <person name="Kuo A."/>
            <person name="Nagy L.G."/>
            <person name="Floudas D."/>
            <person name="Copeland A."/>
            <person name="Barry K.W."/>
            <person name="Cichocki N."/>
            <person name="Veneault-Fourrey C."/>
            <person name="LaButti K."/>
            <person name="Lindquist E.A."/>
            <person name="Lipzen A."/>
            <person name="Lundell T."/>
            <person name="Morin E."/>
            <person name="Murat C."/>
            <person name="Riley R."/>
            <person name="Ohm R."/>
            <person name="Sun H."/>
            <person name="Tunlid A."/>
            <person name="Henrissat B."/>
            <person name="Grigoriev I.V."/>
            <person name="Hibbett D.S."/>
            <person name="Martin F."/>
        </authorList>
    </citation>
    <scope>NUCLEOTIDE SEQUENCE [LARGE SCALE GENOMIC DNA]</scope>
    <source>
        <strain evidence="3">LaAM-08-1</strain>
    </source>
</reference>
<dbReference type="AlphaFoldDB" id="A0A0C9XF50"/>